<keyword evidence="2" id="KW-0808">Transferase</keyword>
<accession>A0A085WRM0</accession>
<gene>
    <name evidence="2" type="ORF">DB31_5375</name>
</gene>
<protein>
    <submittedName>
        <fullName evidence="2">Putative acyltransferase</fullName>
    </submittedName>
</protein>
<keyword evidence="3" id="KW-1185">Reference proteome</keyword>
<evidence type="ECO:0000259" key="1">
    <source>
        <dbReference type="Pfam" id="PF01553"/>
    </source>
</evidence>
<evidence type="ECO:0000313" key="3">
    <source>
        <dbReference type="Proteomes" id="UP000028725"/>
    </source>
</evidence>
<feature type="domain" description="Phospholipid/glycerol acyltransferase" evidence="1">
    <location>
        <begin position="34"/>
        <end position="164"/>
    </location>
</feature>
<proteinExistence type="predicted"/>
<name>A0A085WRM0_9BACT</name>
<dbReference type="InterPro" id="IPR002123">
    <property type="entry name" value="Plipid/glycerol_acylTrfase"/>
</dbReference>
<comment type="caution">
    <text evidence="2">The sequence shown here is derived from an EMBL/GenBank/DDBJ whole genome shotgun (WGS) entry which is preliminary data.</text>
</comment>
<dbReference type="Proteomes" id="UP000028725">
    <property type="component" value="Unassembled WGS sequence"/>
</dbReference>
<dbReference type="Pfam" id="PF01553">
    <property type="entry name" value="Acyltransferase"/>
    <property type="match status" value="1"/>
</dbReference>
<keyword evidence="2" id="KW-0012">Acyltransferase</keyword>
<evidence type="ECO:0000313" key="2">
    <source>
        <dbReference type="EMBL" id="KFE70333.1"/>
    </source>
</evidence>
<reference evidence="2 3" key="1">
    <citation type="submission" date="2014-04" db="EMBL/GenBank/DDBJ databases">
        <title>Genome assembly of Hyalangium minutum DSM 14724.</title>
        <authorList>
            <person name="Sharma G."/>
            <person name="Subramanian S."/>
        </authorList>
    </citation>
    <scope>NUCLEOTIDE SEQUENCE [LARGE SCALE GENOMIC DNA]</scope>
    <source>
        <strain evidence="2 3">DSM 14724</strain>
    </source>
</reference>
<organism evidence="2 3">
    <name type="scientific">Hyalangium minutum</name>
    <dbReference type="NCBI Taxonomy" id="394096"/>
    <lineage>
        <taxon>Bacteria</taxon>
        <taxon>Pseudomonadati</taxon>
        <taxon>Myxococcota</taxon>
        <taxon>Myxococcia</taxon>
        <taxon>Myxococcales</taxon>
        <taxon>Cystobacterineae</taxon>
        <taxon>Archangiaceae</taxon>
        <taxon>Hyalangium</taxon>
    </lineage>
</organism>
<dbReference type="EMBL" id="JMCB01000003">
    <property type="protein sequence ID" value="KFE70333.1"/>
    <property type="molecule type" value="Genomic_DNA"/>
</dbReference>
<dbReference type="RefSeq" id="WP_052419824.1">
    <property type="nucleotide sequence ID" value="NZ_JMCB01000003.1"/>
</dbReference>
<dbReference type="OrthoDB" id="9786110at2"/>
<dbReference type="PANTHER" id="PTHR22753">
    <property type="entry name" value="TRANSMEMBRANE PROTEIN 68"/>
    <property type="match status" value="1"/>
</dbReference>
<dbReference type="AlphaFoldDB" id="A0A085WRM0"/>
<dbReference type="GO" id="GO:0016746">
    <property type="term" value="F:acyltransferase activity"/>
    <property type="evidence" value="ECO:0007669"/>
    <property type="project" value="UniProtKB-KW"/>
</dbReference>
<dbReference type="PANTHER" id="PTHR22753:SF14">
    <property type="entry name" value="MONOACYLGLYCEROL_DIACYLGLYCEROL O-ACYLTRANSFERASE"/>
    <property type="match status" value="1"/>
</dbReference>
<dbReference type="STRING" id="394096.DB31_5375"/>
<dbReference type="GO" id="GO:0016020">
    <property type="term" value="C:membrane"/>
    <property type="evidence" value="ECO:0007669"/>
    <property type="project" value="TreeGrafter"/>
</dbReference>
<sequence length="263" mass="28837">MEVRPGDLEACDPEFQRRHAGWITKAVRTWFRADIQGMEHLPDGPFVGVGNHSGGVLIPDTLLWVGTYHTSGRKPPMVTLAHDGMFDAYPKRLASALAKLGAVRARKEIAAEALRRGFAVQVYPGGDHDACRPFSRRNEIVFAGRKGYVELAREAGVPIVPVVSVGAHEALVVLSDGASLAKRLGLDRRFRLKAFPITLCLPWGIWLGPLPGYLPLPAKMSLRVLPPISAEGGDIDAIDARVRASMQRAADELARRRRFPWIG</sequence>